<evidence type="ECO:0000313" key="9">
    <source>
        <dbReference type="EMBL" id="VVT53967.1"/>
    </source>
</evidence>
<dbReference type="NCBIfam" id="TIGR00601">
    <property type="entry name" value="rad23"/>
    <property type="match status" value="1"/>
</dbReference>
<dbReference type="OrthoDB" id="419317at2759"/>
<organism evidence="9 10">
    <name type="scientific">Magnusiomyces paraingens</name>
    <dbReference type="NCBI Taxonomy" id="2606893"/>
    <lineage>
        <taxon>Eukaryota</taxon>
        <taxon>Fungi</taxon>
        <taxon>Dikarya</taxon>
        <taxon>Ascomycota</taxon>
        <taxon>Saccharomycotina</taxon>
        <taxon>Dipodascomycetes</taxon>
        <taxon>Dipodascales</taxon>
        <taxon>Dipodascaceae</taxon>
        <taxon>Magnusiomyces</taxon>
    </lineage>
</organism>
<keyword evidence="10" id="KW-1185">Reference proteome</keyword>
<dbReference type="EMBL" id="CABVLU010000003">
    <property type="protein sequence ID" value="VVT53967.1"/>
    <property type="molecule type" value="Genomic_DNA"/>
</dbReference>
<dbReference type="PROSITE" id="PS50053">
    <property type="entry name" value="UBIQUITIN_2"/>
    <property type="match status" value="1"/>
</dbReference>
<dbReference type="FunFam" id="1.10.8.10:FF:000003">
    <property type="entry name" value="UV excision repair protein RAD23 homolog"/>
    <property type="match status" value="1"/>
</dbReference>
<dbReference type="RefSeq" id="XP_031854446.1">
    <property type="nucleotide sequence ID" value="XM_031998555.1"/>
</dbReference>
<dbReference type="SUPFAM" id="SSF54236">
    <property type="entry name" value="Ubiquitin-like"/>
    <property type="match status" value="1"/>
</dbReference>
<dbReference type="GO" id="GO:0006289">
    <property type="term" value="P:nucleotide-excision repair"/>
    <property type="evidence" value="ECO:0007669"/>
    <property type="project" value="UniProtKB-UniRule"/>
</dbReference>
<dbReference type="GO" id="GO:0070628">
    <property type="term" value="F:proteasome binding"/>
    <property type="evidence" value="ECO:0007669"/>
    <property type="project" value="TreeGrafter"/>
</dbReference>
<feature type="compositionally biased region" description="Low complexity" evidence="6">
    <location>
        <begin position="199"/>
        <end position="223"/>
    </location>
</feature>
<dbReference type="Proteomes" id="UP000398389">
    <property type="component" value="Unassembled WGS sequence"/>
</dbReference>
<dbReference type="InterPro" id="IPR029071">
    <property type="entry name" value="Ubiquitin-like_domsf"/>
</dbReference>
<evidence type="ECO:0000256" key="5">
    <source>
        <dbReference type="RuleBase" id="RU367049"/>
    </source>
</evidence>
<dbReference type="Pfam" id="PF09280">
    <property type="entry name" value="XPC-binding"/>
    <property type="match status" value="1"/>
</dbReference>
<dbReference type="Gene3D" id="1.10.10.540">
    <property type="entry name" value="XPC-binding domain"/>
    <property type="match status" value="1"/>
</dbReference>
<feature type="region of interest" description="Disordered" evidence="6">
    <location>
        <begin position="75"/>
        <end position="148"/>
    </location>
</feature>
<keyword evidence="3 5" id="KW-0234">DNA repair</keyword>
<dbReference type="AlphaFoldDB" id="A0A5E8BWU0"/>
<dbReference type="GeneID" id="43582655"/>
<evidence type="ECO:0000313" key="10">
    <source>
        <dbReference type="Proteomes" id="UP000398389"/>
    </source>
</evidence>
<dbReference type="SUPFAM" id="SSF46934">
    <property type="entry name" value="UBA-like"/>
    <property type="match status" value="2"/>
</dbReference>
<keyword evidence="5" id="KW-0963">Cytoplasm</keyword>
<evidence type="ECO:0000256" key="3">
    <source>
        <dbReference type="ARBA" id="ARBA00023204"/>
    </source>
</evidence>
<dbReference type="CDD" id="cd01805">
    <property type="entry name" value="Ubl_Rad23"/>
    <property type="match status" value="1"/>
</dbReference>
<feature type="region of interest" description="Disordered" evidence="6">
    <location>
        <begin position="197"/>
        <end position="232"/>
    </location>
</feature>
<comment type="subcellular location">
    <subcellularLocation>
        <location evidence="5">Nucleus</location>
    </subcellularLocation>
    <subcellularLocation>
        <location evidence="5">Cytoplasm</location>
    </subcellularLocation>
</comment>
<proteinExistence type="inferred from homology"/>
<gene>
    <name evidence="9" type="ORF">SAPINGB_P003840</name>
</gene>
<evidence type="ECO:0000259" key="8">
    <source>
        <dbReference type="PROSITE" id="PS50053"/>
    </source>
</evidence>
<dbReference type="Gene3D" id="1.10.8.10">
    <property type="entry name" value="DNA helicase RuvA subunit, C-terminal domain"/>
    <property type="match status" value="2"/>
</dbReference>
<dbReference type="PRINTS" id="PR01839">
    <property type="entry name" value="RAD23PROTEIN"/>
</dbReference>
<dbReference type="GO" id="GO:0005829">
    <property type="term" value="C:cytosol"/>
    <property type="evidence" value="ECO:0007669"/>
    <property type="project" value="TreeGrafter"/>
</dbReference>
<dbReference type="InterPro" id="IPR015940">
    <property type="entry name" value="UBA"/>
</dbReference>
<evidence type="ECO:0000256" key="2">
    <source>
        <dbReference type="ARBA" id="ARBA00022763"/>
    </source>
</evidence>
<dbReference type="SMART" id="SM00165">
    <property type="entry name" value="UBA"/>
    <property type="match status" value="2"/>
</dbReference>
<dbReference type="GO" id="GO:0003684">
    <property type="term" value="F:damaged DNA binding"/>
    <property type="evidence" value="ECO:0007669"/>
    <property type="project" value="UniProtKB-UniRule"/>
</dbReference>
<accession>A0A5E8BWU0</accession>
<dbReference type="Pfam" id="PF00240">
    <property type="entry name" value="ubiquitin"/>
    <property type="match status" value="1"/>
</dbReference>
<evidence type="ECO:0000259" key="7">
    <source>
        <dbReference type="PROSITE" id="PS50030"/>
    </source>
</evidence>
<feature type="domain" description="Ubiquitin-like" evidence="8">
    <location>
        <begin position="1"/>
        <end position="76"/>
    </location>
</feature>
<dbReference type="PANTHER" id="PTHR10621">
    <property type="entry name" value="UV EXCISION REPAIR PROTEIN RAD23"/>
    <property type="match status" value="1"/>
</dbReference>
<dbReference type="InterPro" id="IPR015360">
    <property type="entry name" value="XPC-bd"/>
</dbReference>
<evidence type="ECO:0000256" key="6">
    <source>
        <dbReference type="SAM" id="MobiDB-lite"/>
    </source>
</evidence>
<keyword evidence="4 5" id="KW-0539">Nucleus</keyword>
<dbReference type="Gene3D" id="3.10.20.90">
    <property type="entry name" value="Phosphatidylinositol 3-kinase Catalytic Subunit, Chain A, domain 1"/>
    <property type="match status" value="1"/>
</dbReference>
<dbReference type="GO" id="GO:0043130">
    <property type="term" value="F:ubiquitin binding"/>
    <property type="evidence" value="ECO:0007669"/>
    <property type="project" value="UniProtKB-UniRule"/>
</dbReference>
<sequence>MKVTLKNFQKKSWTIEIDPTQTVLELKKLNGEQNGWSVEEQKLIFSGQILQDDKTLESYKLTESGFVVCMVPKAKAPKPASSPAPSQPSPSTTIETQPTTATAAIEPTNQNPTSSTTTTPANETQATANTPAVAETTSTTPVFNDPSAFTTGSVREVAINSMVEMGYTREQVQHAMRAAFNNPDRAVEYLLTGIPDSLQQPQEQPTQTTSQQPSAETPTTTATEARDNTTEATEGEVDLFAAAAAAQNRNQDAQSSMSAMFEEFRSTPEFEQMREVVRERPEMLQTIIQQLVMSYPELQVLAASDPISFSRIIQETFGIDLGDLEGDDYEDGTEGDVEGGQLPPGTIRITPEENEAIQRLVDLGFDRTLAAQAYFACDKNEELAANYLFDHGFED</sequence>
<dbReference type="InterPro" id="IPR036353">
    <property type="entry name" value="XPC-bd_sf"/>
</dbReference>
<feature type="compositionally biased region" description="Low complexity" evidence="6">
    <location>
        <begin position="89"/>
        <end position="132"/>
    </location>
</feature>
<dbReference type="InterPro" id="IPR000626">
    <property type="entry name" value="Ubiquitin-like_dom"/>
</dbReference>
<keyword evidence="2 5" id="KW-0227">DNA damage</keyword>
<dbReference type="InterPro" id="IPR009060">
    <property type="entry name" value="UBA-like_sf"/>
</dbReference>
<feature type="domain" description="UBA" evidence="7">
    <location>
        <begin position="351"/>
        <end position="391"/>
    </location>
</feature>
<dbReference type="GO" id="GO:0043161">
    <property type="term" value="P:proteasome-mediated ubiquitin-dependent protein catabolic process"/>
    <property type="evidence" value="ECO:0007669"/>
    <property type="project" value="UniProtKB-UniRule"/>
</dbReference>
<dbReference type="PANTHER" id="PTHR10621:SF0">
    <property type="entry name" value="UV EXCISION REPAIR PROTEIN RAD23"/>
    <property type="match status" value="1"/>
</dbReference>
<dbReference type="SMART" id="SM00213">
    <property type="entry name" value="UBQ"/>
    <property type="match status" value="1"/>
</dbReference>
<comment type="function">
    <text evidence="5">Multiubiquitin chain receptor involved in modulation of proteasomal degradation. Involved in nucleotide excision repair.</text>
</comment>
<comment type="similarity">
    <text evidence="5">Belongs to the RAD23 family.</text>
</comment>
<dbReference type="FunFam" id="1.10.8.10:FF:000002">
    <property type="entry name" value="UV excision repair protein RAD23 homolog"/>
    <property type="match status" value="1"/>
</dbReference>
<name>A0A5E8BWU0_9ASCO</name>
<protein>
    <recommendedName>
        <fullName evidence="5">UV excision repair protein RAD23</fullName>
    </recommendedName>
</protein>
<dbReference type="PROSITE" id="PS50030">
    <property type="entry name" value="UBA"/>
    <property type="match status" value="2"/>
</dbReference>
<dbReference type="SUPFAM" id="SSF101238">
    <property type="entry name" value="XPC-binding domain"/>
    <property type="match status" value="1"/>
</dbReference>
<keyword evidence="1" id="KW-0677">Repeat</keyword>
<evidence type="ECO:0000256" key="1">
    <source>
        <dbReference type="ARBA" id="ARBA00022737"/>
    </source>
</evidence>
<dbReference type="GO" id="GO:0005654">
    <property type="term" value="C:nucleoplasm"/>
    <property type="evidence" value="ECO:0007669"/>
    <property type="project" value="TreeGrafter"/>
</dbReference>
<dbReference type="InterPro" id="IPR004806">
    <property type="entry name" value="Rad23"/>
</dbReference>
<dbReference type="Pfam" id="PF00627">
    <property type="entry name" value="UBA"/>
    <property type="match status" value="2"/>
</dbReference>
<evidence type="ECO:0000256" key="4">
    <source>
        <dbReference type="ARBA" id="ARBA00023242"/>
    </source>
</evidence>
<dbReference type="GO" id="GO:0031593">
    <property type="term" value="F:polyubiquitin modification-dependent protein binding"/>
    <property type="evidence" value="ECO:0007669"/>
    <property type="project" value="UniProtKB-UniRule"/>
</dbReference>
<feature type="compositionally biased region" description="Polar residues" evidence="6">
    <location>
        <begin position="135"/>
        <end position="148"/>
    </location>
</feature>
<feature type="domain" description="UBA" evidence="7">
    <location>
        <begin position="153"/>
        <end position="193"/>
    </location>
</feature>
<dbReference type="CDD" id="cd14281">
    <property type="entry name" value="UBA2_Rad23_like"/>
    <property type="match status" value="1"/>
</dbReference>
<reference evidence="9 10" key="1">
    <citation type="submission" date="2019-09" db="EMBL/GenBank/DDBJ databases">
        <authorList>
            <person name="Brejova B."/>
        </authorList>
    </citation>
    <scope>NUCLEOTIDE SEQUENCE [LARGE SCALE GENOMIC DNA]</scope>
</reference>